<sequence>MVEKEGTEGERTASNRDVVIVGGGASGLSAAVFLARYRLDTLVLDGGTAAIRQCVHLENYLGFPGGIPPETFLAMSREQAELAGAEITDGMVVAAEKTDDGFRVTTQDGREVETNRLVAASVYDAEYLSDFEAELESVEHDGKTPVPGLYVTGWLGEAEHQAIVSAGDGARTALALVRDVRREDEELWDEAAEHYYDWTVEEGRYSGTNWEWLDDLIAEHAPESATPENRERMKERLKHEYTSLEMDDEERVKRAERGRNLVRKHVEEIEP</sequence>
<proteinExistence type="predicted"/>
<dbReference type="AlphaFoldDB" id="A0A1N7E0S1"/>
<keyword evidence="1" id="KW-0285">Flavoprotein</keyword>
<feature type="domain" description="FAD/NAD(P)-binding" evidence="3">
    <location>
        <begin position="17"/>
        <end position="120"/>
    </location>
</feature>
<evidence type="ECO:0000256" key="2">
    <source>
        <dbReference type="ARBA" id="ARBA00023002"/>
    </source>
</evidence>
<dbReference type="Gene3D" id="3.50.50.60">
    <property type="entry name" value="FAD/NAD(P)-binding domain"/>
    <property type="match status" value="1"/>
</dbReference>
<dbReference type="EMBL" id="FTNO01000005">
    <property type="protein sequence ID" value="SIR81646.1"/>
    <property type="molecule type" value="Genomic_DNA"/>
</dbReference>
<reference evidence="5" key="1">
    <citation type="submission" date="2017-01" db="EMBL/GenBank/DDBJ databases">
        <authorList>
            <person name="Varghese N."/>
            <person name="Submissions S."/>
        </authorList>
    </citation>
    <scope>NUCLEOTIDE SEQUENCE [LARGE SCALE GENOMIC DNA]</scope>
    <source>
        <strain evidence="5">CGMCC 1.7737</strain>
    </source>
</reference>
<gene>
    <name evidence="4" type="ORF">SAMN05421858_3916</name>
</gene>
<dbReference type="PRINTS" id="PR00469">
    <property type="entry name" value="PNDRDTASEII"/>
</dbReference>
<dbReference type="InterPro" id="IPR050097">
    <property type="entry name" value="Ferredoxin-NADP_redctase_2"/>
</dbReference>
<protein>
    <submittedName>
        <fullName evidence="4">Pyridine nucleotide-disulphide oxidoreductase</fullName>
    </submittedName>
</protein>
<evidence type="ECO:0000256" key="1">
    <source>
        <dbReference type="ARBA" id="ARBA00022630"/>
    </source>
</evidence>
<dbReference type="RefSeq" id="WP_076431781.1">
    <property type="nucleotide sequence ID" value="NZ_FTNO01000005.1"/>
</dbReference>
<dbReference type="PANTHER" id="PTHR48105">
    <property type="entry name" value="THIOREDOXIN REDUCTASE 1-RELATED-RELATED"/>
    <property type="match status" value="1"/>
</dbReference>
<dbReference type="OrthoDB" id="214187at2157"/>
<accession>A0A1N7E0S1</accession>
<evidence type="ECO:0000313" key="5">
    <source>
        <dbReference type="Proteomes" id="UP000186914"/>
    </source>
</evidence>
<dbReference type="InterPro" id="IPR036188">
    <property type="entry name" value="FAD/NAD-bd_sf"/>
</dbReference>
<dbReference type="GO" id="GO:0016491">
    <property type="term" value="F:oxidoreductase activity"/>
    <property type="evidence" value="ECO:0007669"/>
    <property type="project" value="UniProtKB-KW"/>
</dbReference>
<evidence type="ECO:0000259" key="3">
    <source>
        <dbReference type="Pfam" id="PF07992"/>
    </source>
</evidence>
<dbReference type="Proteomes" id="UP000186914">
    <property type="component" value="Unassembled WGS sequence"/>
</dbReference>
<dbReference type="InterPro" id="IPR023753">
    <property type="entry name" value="FAD/NAD-binding_dom"/>
</dbReference>
<keyword evidence="5" id="KW-1185">Reference proteome</keyword>
<keyword evidence="2" id="KW-0560">Oxidoreductase</keyword>
<evidence type="ECO:0000313" key="4">
    <source>
        <dbReference type="EMBL" id="SIR81646.1"/>
    </source>
</evidence>
<organism evidence="4 5">
    <name type="scientific">Haladaptatus litoreus</name>
    <dbReference type="NCBI Taxonomy" id="553468"/>
    <lineage>
        <taxon>Archaea</taxon>
        <taxon>Methanobacteriati</taxon>
        <taxon>Methanobacteriota</taxon>
        <taxon>Stenosarchaea group</taxon>
        <taxon>Halobacteria</taxon>
        <taxon>Halobacteriales</taxon>
        <taxon>Haladaptataceae</taxon>
        <taxon>Haladaptatus</taxon>
    </lineage>
</organism>
<name>A0A1N7E0S1_9EURY</name>
<dbReference type="Pfam" id="PF07992">
    <property type="entry name" value="Pyr_redox_2"/>
    <property type="match status" value="1"/>
</dbReference>
<dbReference type="SUPFAM" id="SSF51905">
    <property type="entry name" value="FAD/NAD(P)-binding domain"/>
    <property type="match status" value="1"/>
</dbReference>